<keyword evidence="5 8" id="KW-0472">Membrane</keyword>
<dbReference type="GO" id="GO:0005886">
    <property type="term" value="C:plasma membrane"/>
    <property type="evidence" value="ECO:0007669"/>
    <property type="project" value="UniProtKB-SubCell"/>
</dbReference>
<dbReference type="SUPFAM" id="SSF109998">
    <property type="entry name" value="Triger factor/SurA peptide-binding domain-like"/>
    <property type="match status" value="1"/>
</dbReference>
<evidence type="ECO:0000256" key="2">
    <source>
        <dbReference type="ARBA" id="ARBA00022475"/>
    </source>
</evidence>
<keyword evidence="3 8" id="KW-0812">Transmembrane</keyword>
<dbReference type="Proteomes" id="UP000201613">
    <property type="component" value="Unassembled WGS sequence"/>
</dbReference>
<dbReference type="EMBL" id="FXZK01000003">
    <property type="protein sequence ID" value="SMY07970.1"/>
    <property type="molecule type" value="Genomic_DNA"/>
</dbReference>
<evidence type="ECO:0000259" key="9">
    <source>
        <dbReference type="Pfam" id="PF13145"/>
    </source>
</evidence>
<dbReference type="InterPro" id="IPR000297">
    <property type="entry name" value="PPIase_PpiC"/>
</dbReference>
<dbReference type="GO" id="GO:0003755">
    <property type="term" value="F:peptidyl-prolyl cis-trans isomerase activity"/>
    <property type="evidence" value="ECO:0007669"/>
    <property type="project" value="UniProtKB-EC"/>
</dbReference>
<evidence type="ECO:0000256" key="1">
    <source>
        <dbReference type="ARBA" id="ARBA00004401"/>
    </source>
</evidence>
<feature type="domain" description="PpiC" evidence="9">
    <location>
        <begin position="243"/>
        <end position="361"/>
    </location>
</feature>
<dbReference type="OrthoDB" id="9768393at2"/>
<protein>
    <submittedName>
        <fullName evidence="10">Peptidyl-prolyl cis-trans isomerase D</fullName>
        <ecNumber evidence="10">5.2.1.8</ecNumber>
    </submittedName>
</protein>
<accession>A0A238LGF0</accession>
<dbReference type="RefSeq" id="WP_093992150.1">
    <property type="nucleotide sequence ID" value="NZ_FXZK01000003.1"/>
</dbReference>
<dbReference type="InterPro" id="IPR052029">
    <property type="entry name" value="PpiD_chaperone"/>
</dbReference>
<evidence type="ECO:0000256" key="8">
    <source>
        <dbReference type="SAM" id="Phobius"/>
    </source>
</evidence>
<evidence type="ECO:0000256" key="6">
    <source>
        <dbReference type="ARBA" id="ARBA00023186"/>
    </source>
</evidence>
<reference evidence="10 11" key="1">
    <citation type="submission" date="2017-05" db="EMBL/GenBank/DDBJ databases">
        <authorList>
            <person name="Song R."/>
            <person name="Chenine A.L."/>
            <person name="Ruprecht R.M."/>
        </authorList>
    </citation>
    <scope>NUCLEOTIDE SEQUENCE [LARGE SCALE GENOMIC DNA]</scope>
    <source>
        <strain evidence="10 11">CECT 8899</strain>
    </source>
</reference>
<keyword evidence="4 8" id="KW-1133">Transmembrane helix</keyword>
<gene>
    <name evidence="10" type="primary">ppiD</name>
    <name evidence="10" type="ORF">LOM8899_02115</name>
</gene>
<evidence type="ECO:0000256" key="3">
    <source>
        <dbReference type="ARBA" id="ARBA00022692"/>
    </source>
</evidence>
<evidence type="ECO:0000313" key="11">
    <source>
        <dbReference type="Proteomes" id="UP000201613"/>
    </source>
</evidence>
<keyword evidence="6" id="KW-0143">Chaperone</keyword>
<evidence type="ECO:0000256" key="5">
    <source>
        <dbReference type="ARBA" id="ARBA00023136"/>
    </source>
</evidence>
<comment type="subcellular location">
    <subcellularLocation>
        <location evidence="1">Cell membrane</location>
        <topology evidence="1">Single-pass type II membrane protein</topology>
    </subcellularLocation>
</comment>
<evidence type="ECO:0000313" key="10">
    <source>
        <dbReference type="EMBL" id="SMY07970.1"/>
    </source>
</evidence>
<keyword evidence="2" id="KW-1003">Cell membrane</keyword>
<feature type="transmembrane region" description="Helical" evidence="8">
    <location>
        <begin position="9"/>
        <end position="27"/>
    </location>
</feature>
<keyword evidence="10" id="KW-0413">Isomerase</keyword>
<name>A0A238LGF0_9RHOB</name>
<dbReference type="SUPFAM" id="SSF54534">
    <property type="entry name" value="FKBP-like"/>
    <property type="match status" value="1"/>
</dbReference>
<dbReference type="Pfam" id="PF13624">
    <property type="entry name" value="SurA_N_3"/>
    <property type="match status" value="1"/>
</dbReference>
<dbReference type="AlphaFoldDB" id="A0A238LGF0"/>
<dbReference type="EC" id="5.2.1.8" evidence="10"/>
<dbReference type="PANTHER" id="PTHR47529:SF1">
    <property type="entry name" value="PERIPLASMIC CHAPERONE PPID"/>
    <property type="match status" value="1"/>
</dbReference>
<comment type="similarity">
    <text evidence="7">Belongs to the PpiD chaperone family.</text>
</comment>
<dbReference type="PANTHER" id="PTHR47529">
    <property type="entry name" value="PEPTIDYL-PROLYL CIS-TRANS ISOMERASE D"/>
    <property type="match status" value="1"/>
</dbReference>
<keyword evidence="11" id="KW-1185">Reference proteome</keyword>
<dbReference type="Pfam" id="PF13145">
    <property type="entry name" value="Rotamase_2"/>
    <property type="match status" value="1"/>
</dbReference>
<evidence type="ECO:0000256" key="4">
    <source>
        <dbReference type="ARBA" id="ARBA00022989"/>
    </source>
</evidence>
<proteinExistence type="inferred from homology"/>
<dbReference type="Gene3D" id="1.10.4030.10">
    <property type="entry name" value="Porin chaperone SurA, peptide-binding domain"/>
    <property type="match status" value="1"/>
</dbReference>
<sequence>MAKGKGSRIGVWIILGLLFVGLIGFGTTNLSGNIRSIGSAGDKDIGVQTYANALTQQIDAFSAQLGQPLSFPQAQAFGIDRAVLSQVVSTAVLDNEVAQLGVSVGDERVAERVVQIPAFQGISGSFDREAYRFTLDRNGLTEREFESGLRDDMARTLLQSAVLGGIPEAEVYADTMLNFVGERRSFDWAPLTADILTDPLPAPTEEDMLAQYEATPEAYTAPEIRKITYAAILPEMIQDEVEVDDTAVRELYDARINDYVQPERRLVERLVFGNEAQANDAMASLTAGETDFDTLVSDRGLDLADVDLGDVAADDLGAASEAVFGAAPGDVVGPVMTSLGPALFRMNAILGAEEISFEEAAPDLRAELGRDRARRVIAGEYDRIIDLIAGGAAIEDLAEQTRLELGTIDWSEEVSDGIAAYDLFRQQAMATEVGAFPELSELDDGGLFTLRVDEIVAPALRPLDEVREQVIADRVDRATAEAVGAVGAELQAQVGNGAAMSDLGLSVTSEANAIRRNFIPDTPQGLMAEVFDMALGEARVISDETGLTVLVHLTDIAPVDMDDPTMAAEAEAIAARTSQGIAQDIYSIFTASVQARTDVSINQAAITAVHANYQ</sequence>
<organism evidence="10 11">
    <name type="scientific">Flavimaricola marinus</name>
    <dbReference type="NCBI Taxonomy" id="1819565"/>
    <lineage>
        <taxon>Bacteria</taxon>
        <taxon>Pseudomonadati</taxon>
        <taxon>Pseudomonadota</taxon>
        <taxon>Alphaproteobacteria</taxon>
        <taxon>Rhodobacterales</taxon>
        <taxon>Paracoccaceae</taxon>
        <taxon>Flavimaricola</taxon>
    </lineage>
</organism>
<evidence type="ECO:0000256" key="7">
    <source>
        <dbReference type="ARBA" id="ARBA00038408"/>
    </source>
</evidence>
<dbReference type="InterPro" id="IPR027304">
    <property type="entry name" value="Trigger_fact/SurA_dom_sf"/>
</dbReference>